<evidence type="ECO:0000313" key="3">
    <source>
        <dbReference type="Proteomes" id="UP000008370"/>
    </source>
</evidence>
<dbReference type="RefSeq" id="XP_007394318.1">
    <property type="nucleotide sequence ID" value="XM_007394256.1"/>
</dbReference>
<proteinExistence type="predicted"/>
<sequence>MRGALVLPHKYRNRYDRNASGHGNYRCKEPPAEHSSTSPRPQSRKDDFIRDDIASQTQIYLQLQSKDCIVDGE</sequence>
<name>K5V1U0_PHACS</name>
<gene>
    <name evidence="2" type="ORF">PHACADRAFT_253612</name>
</gene>
<feature type="region of interest" description="Disordered" evidence="1">
    <location>
        <begin position="1"/>
        <end position="48"/>
    </location>
</feature>
<dbReference type="HOGENOM" id="CLU_2705643_0_0_1"/>
<protein>
    <submittedName>
        <fullName evidence="2">Uncharacterized protein</fullName>
    </submittedName>
</protein>
<dbReference type="InParanoid" id="K5V1U0"/>
<dbReference type="Proteomes" id="UP000008370">
    <property type="component" value="Unassembled WGS sequence"/>
</dbReference>
<accession>K5V1U0</accession>
<keyword evidence="3" id="KW-1185">Reference proteome</keyword>
<dbReference type="EMBL" id="JH930471">
    <property type="protein sequence ID" value="EKM56471.1"/>
    <property type="molecule type" value="Genomic_DNA"/>
</dbReference>
<organism evidence="2 3">
    <name type="scientific">Phanerochaete carnosa (strain HHB-10118-sp)</name>
    <name type="common">White-rot fungus</name>
    <name type="synonym">Peniophora carnosa</name>
    <dbReference type="NCBI Taxonomy" id="650164"/>
    <lineage>
        <taxon>Eukaryota</taxon>
        <taxon>Fungi</taxon>
        <taxon>Dikarya</taxon>
        <taxon>Basidiomycota</taxon>
        <taxon>Agaricomycotina</taxon>
        <taxon>Agaricomycetes</taxon>
        <taxon>Polyporales</taxon>
        <taxon>Phanerochaetaceae</taxon>
        <taxon>Phanerochaete</taxon>
    </lineage>
</organism>
<evidence type="ECO:0000256" key="1">
    <source>
        <dbReference type="SAM" id="MobiDB-lite"/>
    </source>
</evidence>
<dbReference type="KEGG" id="pco:PHACADRAFT_253612"/>
<dbReference type="GeneID" id="18915822"/>
<reference evidence="2 3" key="1">
    <citation type="journal article" date="2012" name="BMC Genomics">
        <title>Comparative genomics of the white-rot fungi, Phanerochaete carnosa and P. chrysosporium, to elucidate the genetic basis of the distinct wood types they colonize.</title>
        <authorList>
            <person name="Suzuki H."/>
            <person name="MacDonald J."/>
            <person name="Syed K."/>
            <person name="Salamov A."/>
            <person name="Hori C."/>
            <person name="Aerts A."/>
            <person name="Henrissat B."/>
            <person name="Wiebenga A."/>
            <person name="vanKuyk P.A."/>
            <person name="Barry K."/>
            <person name="Lindquist E."/>
            <person name="LaButti K."/>
            <person name="Lapidus A."/>
            <person name="Lucas S."/>
            <person name="Coutinho P."/>
            <person name="Gong Y."/>
            <person name="Samejima M."/>
            <person name="Mahadevan R."/>
            <person name="Abou-Zaid M."/>
            <person name="de Vries R.P."/>
            <person name="Igarashi K."/>
            <person name="Yadav J.S."/>
            <person name="Grigoriev I.V."/>
            <person name="Master E.R."/>
        </authorList>
    </citation>
    <scope>NUCLEOTIDE SEQUENCE [LARGE SCALE GENOMIC DNA]</scope>
    <source>
        <strain evidence="2 3">HHB-10118-sp</strain>
    </source>
</reference>
<evidence type="ECO:0000313" key="2">
    <source>
        <dbReference type="EMBL" id="EKM56471.1"/>
    </source>
</evidence>
<dbReference type="AlphaFoldDB" id="K5V1U0"/>